<dbReference type="InterPro" id="IPR000873">
    <property type="entry name" value="AMP-dep_synth/lig_dom"/>
</dbReference>
<evidence type="ECO:0000313" key="5">
    <source>
        <dbReference type="EMBL" id="KLU92075.1"/>
    </source>
</evidence>
<proteinExistence type="predicted"/>
<dbReference type="Pfam" id="PF23562">
    <property type="entry name" value="AMP-binding_C_3"/>
    <property type="match status" value="1"/>
</dbReference>
<dbReference type="AlphaFoldDB" id="A0A0C4EE57"/>
<dbReference type="PROSITE" id="PS00455">
    <property type="entry name" value="AMP_BINDING"/>
    <property type="match status" value="1"/>
</dbReference>
<evidence type="ECO:0000256" key="1">
    <source>
        <dbReference type="ARBA" id="ARBA00022450"/>
    </source>
</evidence>
<dbReference type="STRING" id="644358.A0A0C4EE57"/>
<evidence type="ECO:0000256" key="3">
    <source>
        <dbReference type="SAM" id="MobiDB-lite"/>
    </source>
</evidence>
<dbReference type="eggNOG" id="KOG1178">
    <property type="taxonomic scope" value="Eukaryota"/>
</dbReference>
<accession>A0A0C4EE57</accession>
<dbReference type="InterPro" id="IPR036736">
    <property type="entry name" value="ACP-like_sf"/>
</dbReference>
<dbReference type="InterPro" id="IPR051414">
    <property type="entry name" value="Adenylate-forming_Reductase"/>
</dbReference>
<keyword evidence="2" id="KW-0597">Phosphoprotein</keyword>
<dbReference type="Pfam" id="PF07993">
    <property type="entry name" value="NAD_binding_4"/>
    <property type="match status" value="1"/>
</dbReference>
<dbReference type="Gene3D" id="3.40.50.720">
    <property type="entry name" value="NAD(P)-binding Rossmann-like Domain"/>
    <property type="match status" value="1"/>
</dbReference>
<dbReference type="SUPFAM" id="SSF56801">
    <property type="entry name" value="Acetyl-CoA synthetase-like"/>
    <property type="match status" value="1"/>
</dbReference>
<dbReference type="EMBL" id="GL876979">
    <property type="protein sequence ID" value="KLU92075.1"/>
    <property type="molecule type" value="Genomic_DNA"/>
</dbReference>
<reference evidence="7" key="1">
    <citation type="submission" date="2010-05" db="EMBL/GenBank/DDBJ databases">
        <title>The genome sequence of Magnaporthe poae strain ATCC 64411.</title>
        <authorList>
            <person name="Ma L.-J."/>
            <person name="Dead R."/>
            <person name="Young S."/>
            <person name="Zeng Q."/>
            <person name="Koehrsen M."/>
            <person name="Alvarado L."/>
            <person name="Berlin A."/>
            <person name="Chapman S.B."/>
            <person name="Chen Z."/>
            <person name="Freedman E."/>
            <person name="Gellesch M."/>
            <person name="Goldberg J."/>
            <person name="Griggs A."/>
            <person name="Gujja S."/>
            <person name="Heilman E.R."/>
            <person name="Heiman D."/>
            <person name="Hepburn T."/>
            <person name="Howarth C."/>
            <person name="Jen D."/>
            <person name="Larson L."/>
            <person name="Mehta T."/>
            <person name="Neiman D."/>
            <person name="Pearson M."/>
            <person name="Roberts A."/>
            <person name="Saif S."/>
            <person name="Shea T."/>
            <person name="Shenoy N."/>
            <person name="Sisk P."/>
            <person name="Stolte C."/>
            <person name="Sykes S."/>
            <person name="Walk T."/>
            <person name="White J."/>
            <person name="Yandava C."/>
            <person name="Haas B."/>
            <person name="Nusbaum C."/>
            <person name="Birren B."/>
        </authorList>
    </citation>
    <scope>NUCLEOTIDE SEQUENCE [LARGE SCALE GENOMIC DNA]</scope>
    <source>
        <strain evidence="7">ATCC 64411 / 73-15</strain>
    </source>
</reference>
<dbReference type="PROSITE" id="PS50075">
    <property type="entry name" value="CARRIER"/>
    <property type="match status" value="1"/>
</dbReference>
<dbReference type="PROSITE" id="PS00012">
    <property type="entry name" value="PHOSPHOPANTETHEINE"/>
    <property type="match status" value="1"/>
</dbReference>
<evidence type="ECO:0000313" key="7">
    <source>
        <dbReference type="Proteomes" id="UP000011715"/>
    </source>
</evidence>
<dbReference type="Gene3D" id="3.40.50.12780">
    <property type="entry name" value="N-terminal domain of ligase-like"/>
    <property type="match status" value="1"/>
</dbReference>
<dbReference type="InterPro" id="IPR013120">
    <property type="entry name" value="FAR_NAD-bd"/>
</dbReference>
<dbReference type="InterPro" id="IPR006162">
    <property type="entry name" value="Ppantetheine_attach_site"/>
</dbReference>
<dbReference type="OMA" id="MPMFHAA"/>
<dbReference type="PANTHER" id="PTHR43439">
    <property type="entry name" value="PHENYLACETATE-COENZYME A LIGASE"/>
    <property type="match status" value="1"/>
</dbReference>
<gene>
    <name evidence="5" type="ORF">MAPG_11022</name>
</gene>
<evidence type="ECO:0000313" key="6">
    <source>
        <dbReference type="EnsemblFungi" id="MAPG_11022T0"/>
    </source>
</evidence>
<dbReference type="VEuPathDB" id="FungiDB:MAPG_11022"/>
<keyword evidence="7" id="KW-1185">Reference proteome</keyword>
<dbReference type="SUPFAM" id="SSF47336">
    <property type="entry name" value="ACP-like"/>
    <property type="match status" value="1"/>
</dbReference>
<feature type="compositionally biased region" description="Basic residues" evidence="3">
    <location>
        <begin position="35"/>
        <end position="48"/>
    </location>
</feature>
<evidence type="ECO:0000259" key="4">
    <source>
        <dbReference type="PROSITE" id="PS50075"/>
    </source>
</evidence>
<name>A0A0C4EE57_MAGP6</name>
<feature type="domain" description="Carrier" evidence="4">
    <location>
        <begin position="739"/>
        <end position="827"/>
    </location>
</feature>
<dbReference type="InterPro" id="IPR036291">
    <property type="entry name" value="NAD(P)-bd_dom_sf"/>
</dbReference>
<reference evidence="5" key="3">
    <citation type="submission" date="2011-03" db="EMBL/GenBank/DDBJ databases">
        <title>Annotation of Magnaporthe poae ATCC 64411.</title>
        <authorList>
            <person name="Ma L.-J."/>
            <person name="Dead R."/>
            <person name="Young S.K."/>
            <person name="Zeng Q."/>
            <person name="Gargeya S."/>
            <person name="Fitzgerald M."/>
            <person name="Haas B."/>
            <person name="Abouelleil A."/>
            <person name="Alvarado L."/>
            <person name="Arachchi H.M."/>
            <person name="Berlin A."/>
            <person name="Brown A."/>
            <person name="Chapman S.B."/>
            <person name="Chen Z."/>
            <person name="Dunbar C."/>
            <person name="Freedman E."/>
            <person name="Gearin G."/>
            <person name="Gellesch M."/>
            <person name="Goldberg J."/>
            <person name="Griggs A."/>
            <person name="Gujja S."/>
            <person name="Heiman D."/>
            <person name="Howarth C."/>
            <person name="Larson L."/>
            <person name="Lui A."/>
            <person name="MacDonald P.J.P."/>
            <person name="Mehta T."/>
            <person name="Montmayeur A."/>
            <person name="Murphy C."/>
            <person name="Neiman D."/>
            <person name="Pearson M."/>
            <person name="Priest M."/>
            <person name="Roberts A."/>
            <person name="Saif S."/>
            <person name="Shea T."/>
            <person name="Shenoy N."/>
            <person name="Sisk P."/>
            <person name="Stolte C."/>
            <person name="Sykes S."/>
            <person name="Yandava C."/>
            <person name="Wortman J."/>
            <person name="Nusbaum C."/>
            <person name="Birren B."/>
        </authorList>
    </citation>
    <scope>NUCLEOTIDE SEQUENCE</scope>
    <source>
        <strain evidence="5">ATCC 64411</strain>
    </source>
</reference>
<dbReference type="Gene3D" id="1.10.1200.10">
    <property type="entry name" value="ACP-like"/>
    <property type="match status" value="1"/>
</dbReference>
<dbReference type="OrthoDB" id="429813at2759"/>
<dbReference type="InterPro" id="IPR009081">
    <property type="entry name" value="PP-bd_ACP"/>
</dbReference>
<organism evidence="6 7">
    <name type="scientific">Magnaporthiopsis poae (strain ATCC 64411 / 73-15)</name>
    <name type="common">Kentucky bluegrass fungus</name>
    <name type="synonym">Magnaporthe poae</name>
    <dbReference type="NCBI Taxonomy" id="644358"/>
    <lineage>
        <taxon>Eukaryota</taxon>
        <taxon>Fungi</taxon>
        <taxon>Dikarya</taxon>
        <taxon>Ascomycota</taxon>
        <taxon>Pezizomycotina</taxon>
        <taxon>Sordariomycetes</taxon>
        <taxon>Sordariomycetidae</taxon>
        <taxon>Magnaporthales</taxon>
        <taxon>Magnaporthaceae</taxon>
        <taxon>Magnaporthiopsis</taxon>
    </lineage>
</organism>
<reference evidence="6" key="4">
    <citation type="journal article" date="2015" name="G3 (Bethesda)">
        <title>Genome sequences of three phytopathogenic species of the Magnaporthaceae family of fungi.</title>
        <authorList>
            <person name="Okagaki L.H."/>
            <person name="Nunes C.C."/>
            <person name="Sailsbery J."/>
            <person name="Clay B."/>
            <person name="Brown D."/>
            <person name="John T."/>
            <person name="Oh Y."/>
            <person name="Young N."/>
            <person name="Fitzgerald M."/>
            <person name="Haas B.J."/>
            <person name="Zeng Q."/>
            <person name="Young S."/>
            <person name="Adiconis X."/>
            <person name="Fan L."/>
            <person name="Levin J.Z."/>
            <person name="Mitchell T.K."/>
            <person name="Okubara P.A."/>
            <person name="Farman M.L."/>
            <person name="Kohn L.M."/>
            <person name="Birren B."/>
            <person name="Ma L.-J."/>
            <person name="Dean R.A."/>
        </authorList>
    </citation>
    <scope>NUCLEOTIDE SEQUENCE</scope>
    <source>
        <strain evidence="6">ATCC 64411 / 73-15</strain>
    </source>
</reference>
<reference evidence="5" key="2">
    <citation type="submission" date="2010-05" db="EMBL/GenBank/DDBJ databases">
        <title>The Genome Sequence of Magnaporthe poae strain ATCC 64411.</title>
        <authorList>
            <consortium name="The Broad Institute Genome Sequencing Platform"/>
            <consortium name="Broad Institute Genome Sequencing Center for Infectious Disease"/>
            <person name="Ma L.-J."/>
            <person name="Dead R."/>
            <person name="Young S."/>
            <person name="Zeng Q."/>
            <person name="Koehrsen M."/>
            <person name="Alvarado L."/>
            <person name="Berlin A."/>
            <person name="Chapman S.B."/>
            <person name="Chen Z."/>
            <person name="Freedman E."/>
            <person name="Gellesch M."/>
            <person name="Goldberg J."/>
            <person name="Griggs A."/>
            <person name="Gujja S."/>
            <person name="Heilman E.R."/>
            <person name="Heiman D."/>
            <person name="Hepburn T."/>
            <person name="Howarth C."/>
            <person name="Jen D."/>
            <person name="Larson L."/>
            <person name="Mehta T."/>
            <person name="Neiman D."/>
            <person name="Pearson M."/>
            <person name="Roberts A."/>
            <person name="Saif S."/>
            <person name="Shea T."/>
            <person name="Shenoy N."/>
            <person name="Sisk P."/>
            <person name="Stolte C."/>
            <person name="Sykes S."/>
            <person name="Walk T."/>
            <person name="White J."/>
            <person name="Yandava C."/>
            <person name="Haas B."/>
            <person name="Nusbaum C."/>
            <person name="Birren B."/>
        </authorList>
    </citation>
    <scope>NUCLEOTIDE SEQUENCE</scope>
    <source>
        <strain evidence="5">ATCC 64411</strain>
    </source>
</reference>
<reference evidence="6" key="5">
    <citation type="submission" date="2015-06" db="UniProtKB">
        <authorList>
            <consortium name="EnsemblFungi"/>
        </authorList>
    </citation>
    <scope>IDENTIFICATION</scope>
    <source>
        <strain evidence="6">ATCC 64411</strain>
    </source>
</reference>
<dbReference type="InterPro" id="IPR020845">
    <property type="entry name" value="AMP-binding_CS"/>
</dbReference>
<evidence type="ECO:0000256" key="2">
    <source>
        <dbReference type="ARBA" id="ARBA00022553"/>
    </source>
</evidence>
<dbReference type="EnsemblFungi" id="MAPG_11022T0">
    <property type="protein sequence ID" value="MAPG_11022T0"/>
    <property type="gene ID" value="MAPG_11022"/>
</dbReference>
<keyword evidence="1" id="KW-0596">Phosphopantetheine</keyword>
<dbReference type="SUPFAM" id="SSF51735">
    <property type="entry name" value="NAD(P)-binding Rossmann-fold domains"/>
    <property type="match status" value="1"/>
</dbReference>
<dbReference type="PANTHER" id="PTHR43439:SF2">
    <property type="entry name" value="ENZYME, PUTATIVE (JCVI)-RELATED"/>
    <property type="match status" value="1"/>
</dbReference>
<feature type="region of interest" description="Disordered" evidence="3">
    <location>
        <begin position="35"/>
        <end position="69"/>
    </location>
</feature>
<sequence length="992" mass="108589">MTPHGGILPRPHTQGMRTSVVRILCGSLAVPRPWRHNQQRYPRSRKYSSTKGPIGGTEDTPSGGAASPESDRAGCVFISGFVDAQPTGRPSFNINTLPGSFTSLYSCPHTNRSQICTLFLEVITSYSRPFKPTYLHLAMATAADAMTGKPQFGRRLLPTIVDHMARTEPDKEWLSVPRSNKASDGWRPITFGQLADAVNRVAAILIARHPQTQSQTNGTSHINPVPRASDEYPKRFQTLAYIGPNDARYHIFVLACAKAGCKPLLISPRNSLQAQLNLFDKTACDVLYYDVSFKDRAGPWIQGRAGMQAFEAASVAEWLGEGSTSPAPLVPYERTFEEARWDPIFVLHTSGSTGLPKPVVVRAGALAIMDLSQIVPDFKGCQSMMWAAMSEARIFVPMPLFHAGGIYFTIMCSFFFEKPVALGFPDRPLTAQTLMEAIEYAGVATAMLPPAILEDMSYMPEGVAALAKLKRVAYGGSPLGEDVGKALSSRGVRLTSIIGATEILPIYNYLPQDPELYDWFLINTEAACVDWRKFDETEEGALYEQVIMRKDPDPGVQSAFYVFPEATEYSTKDLYIKHPIIPDLWKYRGRSDDIIVFSNGEKLNPVSIEAAIASLPEVKGALVVGQGYFQAALLIEPADGLAAAPEEQEALIARVWPAVERINEETVAHGRIVRQLVAVTNPGKPFPRAAKGSIQRYAAVKLYADEVAALYQKAGDHRDLNGGDDNSPLNGHSFVPDLSSDQALARSIAELFSRLAGLEERGVSLDVETDLYTVGVDSLLTIQSSRILRKALETATGKEVPTDAVAPRFIYANPTPNQLASYLMRKVVSEDHGKQNGQTNGVNGVDYSIKTMQAQLDKYTQRLPDPATQKKKPAPRSQGQVVIATGTTGGLGSYLLEQLQASPSVAKVICINRTEDARKRQLQANTERGLDTTLAKAEFLCADLSKPQFGLAPDVYDKLLAETDRVVHNAWPVNFNMSIATFEPSVRGVRHL</sequence>
<dbReference type="Proteomes" id="UP000011715">
    <property type="component" value="Unassembled WGS sequence"/>
</dbReference>
<protein>
    <recommendedName>
        <fullName evidence="4">Carrier domain-containing protein</fullName>
    </recommendedName>
</protein>
<dbReference type="Pfam" id="PF00501">
    <property type="entry name" value="AMP-binding"/>
    <property type="match status" value="1"/>
</dbReference>
<dbReference type="InterPro" id="IPR042099">
    <property type="entry name" value="ANL_N_sf"/>
</dbReference>
<dbReference type="Pfam" id="PF00550">
    <property type="entry name" value="PP-binding"/>
    <property type="match status" value="1"/>
</dbReference>
<dbReference type="EMBL" id="ADBL01002711">
    <property type="status" value="NOT_ANNOTATED_CDS"/>
    <property type="molecule type" value="Genomic_DNA"/>
</dbReference>